<proteinExistence type="predicted"/>
<dbReference type="AlphaFoldDB" id="G0NHY1"/>
<evidence type="ECO:0000256" key="1">
    <source>
        <dbReference type="SAM" id="Phobius"/>
    </source>
</evidence>
<dbReference type="InterPro" id="IPR003839">
    <property type="entry name" value="7TM_GPCR_serpentine_rcpt_Sru"/>
</dbReference>
<dbReference type="Proteomes" id="UP000008068">
    <property type="component" value="Unassembled WGS sequence"/>
</dbReference>
<dbReference type="EMBL" id="GL379886">
    <property type="protein sequence ID" value="EGT31489.1"/>
    <property type="molecule type" value="Genomic_DNA"/>
</dbReference>
<feature type="transmembrane region" description="Helical" evidence="1">
    <location>
        <begin position="407"/>
        <end position="429"/>
    </location>
</feature>
<evidence type="ECO:0000313" key="3">
    <source>
        <dbReference type="Proteomes" id="UP000008068"/>
    </source>
</evidence>
<dbReference type="OrthoDB" id="5807521at2759"/>
<keyword evidence="3" id="KW-1185">Reference proteome</keyword>
<keyword evidence="1" id="KW-0472">Membrane</keyword>
<dbReference type="Pfam" id="PF10322">
    <property type="entry name" value="7TM_GPCR_Sru"/>
    <property type="match status" value="3"/>
</dbReference>
<feature type="transmembrane region" description="Helical" evidence="1">
    <location>
        <begin position="354"/>
        <end position="374"/>
    </location>
</feature>
<accession>G0NHY1</accession>
<dbReference type="FunCoup" id="G0NHY1">
    <property type="interactions" value="2"/>
</dbReference>
<feature type="transmembrane region" description="Helical" evidence="1">
    <location>
        <begin position="441"/>
        <end position="461"/>
    </location>
</feature>
<organism evidence="3">
    <name type="scientific">Caenorhabditis brenneri</name>
    <name type="common">Nematode worm</name>
    <dbReference type="NCBI Taxonomy" id="135651"/>
    <lineage>
        <taxon>Eukaryota</taxon>
        <taxon>Metazoa</taxon>
        <taxon>Ecdysozoa</taxon>
        <taxon>Nematoda</taxon>
        <taxon>Chromadorea</taxon>
        <taxon>Rhabditida</taxon>
        <taxon>Rhabditina</taxon>
        <taxon>Rhabditomorpha</taxon>
        <taxon>Rhabditoidea</taxon>
        <taxon>Rhabditidae</taxon>
        <taxon>Peloderinae</taxon>
        <taxon>Caenorhabditis</taxon>
    </lineage>
</organism>
<sequence>MSTSTNLSPTDVYQSIEGVPEYMNVEYTFNWTSLQIILMLIYTIPSLFVYFKTFSFYLKHKFKIIQTGLRVEIFQAFLLLQFWNIILVIGDFLTFRIPYTRVITSYWASKIQQSWLDFIPRFYYFGMYTSQMFTVMFCGLRVAILYSVPEKDTKKKIIISANLLFSFSTTFSIIVLTYFMVRKVRERKEVSNTFRLSVQSSKMERILTKTMFILLVPLILNLVVSICELFNFRFSSYILLLRPLFLDARVHIVTCYFYLTHPVFKKQQIMISHALVLQNSSRLNSKISASMSSAPLTYRNVMNVPEYMNYEFQLNWICYYVLFMVLYSIIPIFIFCKIAYLFLTKIEKLKKNSLRIEIFYSFLLMQFWNIMLVITDFTMFRIPYTTILTRFCAAENPQAFLKTVVFMYFWTVYCSQLFTVLFCALRVGILYSVEKSVTEKIIKLLPPIIIVFGFICALPHYSTDGYCMQMASPFEFGSILIISKFHSSNLIVVYFNLFIYLSVTITITLLNLLMMLKVRRKKLLSINRSFSQNAKIERTLTGTMIILLFPMIVSLLISIGEINRISYFSYVLLVRPLFVDARVHVVTCYFYFTNPIFKRMSPQSSTVVMSRVTL</sequence>
<feature type="transmembrane region" description="Helical" evidence="1">
    <location>
        <begin position="539"/>
        <end position="559"/>
    </location>
</feature>
<reference evidence="3" key="1">
    <citation type="submission" date="2011-07" db="EMBL/GenBank/DDBJ databases">
        <authorList>
            <consortium name="Caenorhabditis brenneri Sequencing and Analysis Consortium"/>
            <person name="Wilson R.K."/>
        </authorList>
    </citation>
    <scope>NUCLEOTIDE SEQUENCE [LARGE SCALE GENOMIC DNA]</scope>
    <source>
        <strain evidence="3">PB2801</strain>
    </source>
</reference>
<evidence type="ECO:0000313" key="2">
    <source>
        <dbReference type="EMBL" id="EGT31489.1"/>
    </source>
</evidence>
<feature type="transmembrane region" description="Helical" evidence="1">
    <location>
        <begin position="31"/>
        <end position="51"/>
    </location>
</feature>
<feature type="transmembrane region" description="Helical" evidence="1">
    <location>
        <begin position="71"/>
        <end position="90"/>
    </location>
</feature>
<dbReference type="HOGENOM" id="CLU_370568_0_0_1"/>
<protein>
    <submittedName>
        <fullName evidence="2">Uncharacterized protein</fullName>
    </submittedName>
</protein>
<feature type="transmembrane region" description="Helical" evidence="1">
    <location>
        <begin position="122"/>
        <end position="146"/>
    </location>
</feature>
<feature type="transmembrane region" description="Helical" evidence="1">
    <location>
        <begin position="319"/>
        <end position="342"/>
    </location>
</feature>
<dbReference type="PANTHER" id="PTHR47516">
    <property type="entry name" value="SERPENTINE RECEPTOR, CLASS U-RELATED"/>
    <property type="match status" value="1"/>
</dbReference>
<feature type="transmembrane region" description="Helical" evidence="1">
    <location>
        <begin position="158"/>
        <end position="181"/>
    </location>
</feature>
<dbReference type="eggNOG" id="ENOG502TGVZ">
    <property type="taxonomic scope" value="Eukaryota"/>
</dbReference>
<dbReference type="PANTHER" id="PTHR47516:SF2">
    <property type="entry name" value="SERPENTINE RECEPTOR CLASS GAMMA"/>
    <property type="match status" value="1"/>
</dbReference>
<name>G0NHY1_CAEBE</name>
<dbReference type="OMA" id="MNFEYKS"/>
<keyword evidence="1" id="KW-1133">Transmembrane helix</keyword>
<feature type="transmembrane region" description="Helical" evidence="1">
    <location>
        <begin position="497"/>
        <end position="518"/>
    </location>
</feature>
<feature type="transmembrane region" description="Helical" evidence="1">
    <location>
        <begin position="211"/>
        <end position="232"/>
    </location>
</feature>
<keyword evidence="1" id="KW-0812">Transmembrane</keyword>
<gene>
    <name evidence="2" type="ORF">CAEBREN_17473</name>
</gene>
<dbReference type="InParanoid" id="G0NHY1"/>